<keyword evidence="2 4" id="KW-0863">Zinc-finger</keyword>
<dbReference type="InterPro" id="IPR001293">
    <property type="entry name" value="Znf_TRAF"/>
</dbReference>
<evidence type="ECO:0000259" key="7">
    <source>
        <dbReference type="PROSITE" id="PS50145"/>
    </source>
</evidence>
<evidence type="ECO:0000256" key="4">
    <source>
        <dbReference type="PROSITE-ProRule" id="PRU00207"/>
    </source>
</evidence>
<sequence length="183" mass="20427">MVRLDISQLVDEKTAEHLLCAVCLQVPEDPKIASCASEHMFCKECINPIFLAGESCPCCRGEFEEIRSVPQALKSTLERINWSCKYKENGCGFVGPAEAVKKHQPQCPEILLTCPVPNCNKTMKRDKLTAHLTDDNEEQQRVHQRLLNEERDKVWADPDKGGKGRMGSNKGEPVSKGSVETTT</sequence>
<evidence type="ECO:0000259" key="6">
    <source>
        <dbReference type="PROSITE" id="PS50089"/>
    </source>
</evidence>
<dbReference type="InterPro" id="IPR013083">
    <property type="entry name" value="Znf_RING/FYVE/PHD"/>
</dbReference>
<evidence type="ECO:0000256" key="3">
    <source>
        <dbReference type="ARBA" id="ARBA00022833"/>
    </source>
</evidence>
<feature type="region of interest" description="Disordered" evidence="5">
    <location>
        <begin position="131"/>
        <end position="183"/>
    </location>
</feature>
<name>A0A0G4HT97_9ALVE</name>
<proteinExistence type="predicted"/>
<dbReference type="GO" id="GO:0008270">
    <property type="term" value="F:zinc ion binding"/>
    <property type="evidence" value="ECO:0007669"/>
    <property type="project" value="UniProtKB-KW"/>
</dbReference>
<dbReference type="SUPFAM" id="SSF49599">
    <property type="entry name" value="TRAF domain-like"/>
    <property type="match status" value="1"/>
</dbReference>
<dbReference type="EMBL" id="CDMZ01003794">
    <property type="protein sequence ID" value="CEM47605.1"/>
    <property type="molecule type" value="Genomic_DNA"/>
</dbReference>
<dbReference type="GO" id="GO:0031624">
    <property type="term" value="F:ubiquitin conjugating enzyme binding"/>
    <property type="evidence" value="ECO:0007669"/>
    <property type="project" value="TreeGrafter"/>
</dbReference>
<dbReference type="InterPro" id="IPR004162">
    <property type="entry name" value="SINA-like_animal"/>
</dbReference>
<dbReference type="AlphaFoldDB" id="A0A0G4HT97"/>
<evidence type="ECO:0008006" key="9">
    <source>
        <dbReference type="Google" id="ProtNLM"/>
    </source>
</evidence>
<evidence type="ECO:0000313" key="8">
    <source>
        <dbReference type="EMBL" id="CEM47605.1"/>
    </source>
</evidence>
<feature type="domain" description="RING-type" evidence="6">
    <location>
        <begin position="20"/>
        <end position="60"/>
    </location>
</feature>
<dbReference type="Pfam" id="PF21361">
    <property type="entry name" value="Sina_ZnF"/>
    <property type="match status" value="1"/>
</dbReference>
<dbReference type="PhylomeDB" id="A0A0G4HT97"/>
<keyword evidence="3 4" id="KW-0862">Zinc</keyword>
<feature type="domain" description="TRAF-type" evidence="7">
    <location>
        <begin position="103"/>
        <end position="135"/>
    </location>
</feature>
<feature type="compositionally biased region" description="Basic and acidic residues" evidence="5">
    <location>
        <begin position="131"/>
        <end position="162"/>
    </location>
</feature>
<accession>A0A0G4HT97</accession>
<dbReference type="VEuPathDB" id="CryptoDB:Cvel_31351"/>
<dbReference type="SUPFAM" id="SSF57850">
    <property type="entry name" value="RING/U-box"/>
    <property type="match status" value="1"/>
</dbReference>
<dbReference type="PANTHER" id="PTHR45877:SF2">
    <property type="entry name" value="E3 UBIQUITIN-PROTEIN LIGASE SINA-RELATED"/>
    <property type="match status" value="1"/>
</dbReference>
<dbReference type="Gene3D" id="3.30.40.10">
    <property type="entry name" value="Zinc/RING finger domain, C3HC4 (zinc finger)"/>
    <property type="match status" value="2"/>
</dbReference>
<dbReference type="PANTHER" id="PTHR45877">
    <property type="entry name" value="E3 UBIQUITIN-PROTEIN LIGASE SIAH2"/>
    <property type="match status" value="1"/>
</dbReference>
<feature type="zinc finger region" description="TRAF-type" evidence="4">
    <location>
        <begin position="103"/>
        <end position="135"/>
    </location>
</feature>
<dbReference type="GO" id="GO:0005737">
    <property type="term" value="C:cytoplasm"/>
    <property type="evidence" value="ECO:0007669"/>
    <property type="project" value="TreeGrafter"/>
</dbReference>
<gene>
    <name evidence="8" type="ORF">Cvel_31351</name>
</gene>
<evidence type="ECO:0000256" key="1">
    <source>
        <dbReference type="ARBA" id="ARBA00022723"/>
    </source>
</evidence>
<keyword evidence="1 4" id="KW-0479">Metal-binding</keyword>
<dbReference type="InterPro" id="IPR001841">
    <property type="entry name" value="Znf_RING"/>
</dbReference>
<dbReference type="PROSITE" id="PS50145">
    <property type="entry name" value="ZF_TRAF"/>
    <property type="match status" value="1"/>
</dbReference>
<dbReference type="GO" id="GO:0043161">
    <property type="term" value="P:proteasome-mediated ubiquitin-dependent protein catabolic process"/>
    <property type="evidence" value="ECO:0007669"/>
    <property type="project" value="TreeGrafter"/>
</dbReference>
<dbReference type="GO" id="GO:0061630">
    <property type="term" value="F:ubiquitin protein ligase activity"/>
    <property type="evidence" value="ECO:0007669"/>
    <property type="project" value="TreeGrafter"/>
</dbReference>
<evidence type="ECO:0000256" key="2">
    <source>
        <dbReference type="ARBA" id="ARBA00022771"/>
    </source>
</evidence>
<protein>
    <recommendedName>
        <fullName evidence="9">RING-type domain-containing protein</fullName>
    </recommendedName>
</protein>
<dbReference type="PROSITE" id="PS50089">
    <property type="entry name" value="ZF_RING_2"/>
    <property type="match status" value="1"/>
</dbReference>
<evidence type="ECO:0000256" key="5">
    <source>
        <dbReference type="SAM" id="MobiDB-lite"/>
    </source>
</evidence>
<reference evidence="8" key="1">
    <citation type="submission" date="2014-11" db="EMBL/GenBank/DDBJ databases">
        <authorList>
            <person name="Otto D Thomas"/>
            <person name="Naeem Raeece"/>
        </authorList>
    </citation>
    <scope>NUCLEOTIDE SEQUENCE</scope>
</reference>
<organism evidence="8">
    <name type="scientific">Chromera velia CCMP2878</name>
    <dbReference type="NCBI Taxonomy" id="1169474"/>
    <lineage>
        <taxon>Eukaryota</taxon>
        <taxon>Sar</taxon>
        <taxon>Alveolata</taxon>
        <taxon>Colpodellida</taxon>
        <taxon>Chromeraceae</taxon>
        <taxon>Chromera</taxon>
    </lineage>
</organism>